<evidence type="ECO:0000313" key="4">
    <source>
        <dbReference type="EMBL" id="TVU05710.1"/>
    </source>
</evidence>
<protein>
    <submittedName>
        <fullName evidence="4">Uncharacterized protein</fullName>
    </submittedName>
</protein>
<sequence>LLSRSPSLFPQSPPRSPRLASPPPRSTAHEHGMALPQLIDDAVAEILLRLPPDEPACLVRASLVCKPWRRLLSDPAFLRRYREFNRAPPLLGFLRNIYDEDPHFRFVPTSAASPFPALVLDGRYRWALECRHGRVLFNTFGRRGQELVLWDPVTGDQQSVPRPAGIYNTAAVLCGTDGCNHLDCHGGPFRVVFVGNYKEDEDDDEIIWWVRVYSSETGALSTPISIQLNCYLEARPSVLSGDALYFSLDQGKRILKYDLVGRGHDLSVIDAPDVYEQPEGIIVTSEDGGLGFIGVKDDSMYLWSWQVGPDGVSGWVQGRIVNLKTLPTLDSSASFHVIGFAEGTDTVFISTDVGVFTIMLNSGKVRKVGERGYYFAIAPYMSFYTSVGIEDIRLIVQLQYSGVFILRYWRNAPQGIVLHYSRSIDTFAEDPYKILKLT</sequence>
<dbReference type="Pfam" id="PF23635">
    <property type="entry name" value="Beta-prop_AT5G49610-like"/>
    <property type="match status" value="1"/>
</dbReference>
<dbReference type="InterPro" id="IPR056594">
    <property type="entry name" value="AT5G49610-like_b-prop"/>
</dbReference>
<keyword evidence="5" id="KW-1185">Reference proteome</keyword>
<dbReference type="Pfam" id="PF00646">
    <property type="entry name" value="F-box"/>
    <property type="match status" value="1"/>
</dbReference>
<dbReference type="OrthoDB" id="608490at2759"/>
<dbReference type="PANTHER" id="PTHR32133">
    <property type="entry name" value="OS07G0120400 PROTEIN"/>
    <property type="match status" value="1"/>
</dbReference>
<comment type="caution">
    <text evidence="4">The sequence shown here is derived from an EMBL/GenBank/DDBJ whole genome shotgun (WGS) entry which is preliminary data.</text>
</comment>
<dbReference type="SUPFAM" id="SSF81383">
    <property type="entry name" value="F-box domain"/>
    <property type="match status" value="1"/>
</dbReference>
<name>A0A5J9T2Y2_9POAL</name>
<evidence type="ECO:0000313" key="5">
    <source>
        <dbReference type="Proteomes" id="UP000324897"/>
    </source>
</evidence>
<feature type="non-terminal residue" evidence="4">
    <location>
        <position position="1"/>
    </location>
</feature>
<gene>
    <name evidence="4" type="ORF">EJB05_48889</name>
</gene>
<feature type="domain" description="F-box" evidence="2">
    <location>
        <begin position="36"/>
        <end position="79"/>
    </location>
</feature>
<dbReference type="InterPro" id="IPR001810">
    <property type="entry name" value="F-box_dom"/>
</dbReference>
<dbReference type="Gene3D" id="1.20.1280.50">
    <property type="match status" value="1"/>
</dbReference>
<dbReference type="AlphaFoldDB" id="A0A5J9T2Y2"/>
<evidence type="ECO:0000259" key="3">
    <source>
        <dbReference type="Pfam" id="PF23635"/>
    </source>
</evidence>
<reference evidence="4 5" key="1">
    <citation type="journal article" date="2019" name="Sci. Rep.">
        <title>A high-quality genome of Eragrostis curvula grass provides insights into Poaceae evolution and supports new strategies to enhance forage quality.</title>
        <authorList>
            <person name="Carballo J."/>
            <person name="Santos B.A.C.M."/>
            <person name="Zappacosta D."/>
            <person name="Garbus I."/>
            <person name="Selva J.P."/>
            <person name="Gallo C.A."/>
            <person name="Diaz A."/>
            <person name="Albertini E."/>
            <person name="Caccamo M."/>
            <person name="Echenique V."/>
        </authorList>
    </citation>
    <scope>NUCLEOTIDE SEQUENCE [LARGE SCALE GENOMIC DNA]</scope>
    <source>
        <strain evidence="5">cv. Victoria</strain>
        <tissue evidence="4">Leaf</tissue>
    </source>
</reference>
<organism evidence="4 5">
    <name type="scientific">Eragrostis curvula</name>
    <name type="common">weeping love grass</name>
    <dbReference type="NCBI Taxonomy" id="38414"/>
    <lineage>
        <taxon>Eukaryota</taxon>
        <taxon>Viridiplantae</taxon>
        <taxon>Streptophyta</taxon>
        <taxon>Embryophyta</taxon>
        <taxon>Tracheophyta</taxon>
        <taxon>Spermatophyta</taxon>
        <taxon>Magnoliopsida</taxon>
        <taxon>Liliopsida</taxon>
        <taxon>Poales</taxon>
        <taxon>Poaceae</taxon>
        <taxon>PACMAD clade</taxon>
        <taxon>Chloridoideae</taxon>
        <taxon>Eragrostideae</taxon>
        <taxon>Eragrostidinae</taxon>
        <taxon>Eragrostis</taxon>
    </lineage>
</organism>
<feature type="domain" description="F-box protein AT5G49610-like beta-propeller" evidence="3">
    <location>
        <begin position="128"/>
        <end position="384"/>
    </location>
</feature>
<feature type="region of interest" description="Disordered" evidence="1">
    <location>
        <begin position="1"/>
        <end position="30"/>
    </location>
</feature>
<evidence type="ECO:0000256" key="1">
    <source>
        <dbReference type="SAM" id="MobiDB-lite"/>
    </source>
</evidence>
<dbReference type="PANTHER" id="PTHR32133:SF359">
    <property type="entry name" value="F-BOX DOMAIN-CONTAINING PROTEIN"/>
    <property type="match status" value="1"/>
</dbReference>
<feature type="compositionally biased region" description="Pro residues" evidence="1">
    <location>
        <begin position="11"/>
        <end position="25"/>
    </location>
</feature>
<evidence type="ECO:0000259" key="2">
    <source>
        <dbReference type="Pfam" id="PF00646"/>
    </source>
</evidence>
<proteinExistence type="predicted"/>
<dbReference type="EMBL" id="RWGY01000051">
    <property type="protein sequence ID" value="TVU05710.1"/>
    <property type="molecule type" value="Genomic_DNA"/>
</dbReference>
<dbReference type="Proteomes" id="UP000324897">
    <property type="component" value="Unassembled WGS sequence"/>
</dbReference>
<accession>A0A5J9T2Y2</accession>
<dbReference type="InterPro" id="IPR036047">
    <property type="entry name" value="F-box-like_dom_sf"/>
</dbReference>